<comment type="caution">
    <text evidence="18">The sequence shown here is derived from an EMBL/GenBank/DDBJ whole genome shotgun (WGS) entry which is preliminary data.</text>
</comment>
<organism evidence="18 19">
    <name type="scientific">Azospirillum aestuarii</name>
    <dbReference type="NCBI Taxonomy" id="2802052"/>
    <lineage>
        <taxon>Bacteria</taxon>
        <taxon>Pseudomonadati</taxon>
        <taxon>Pseudomonadota</taxon>
        <taxon>Alphaproteobacteria</taxon>
        <taxon>Rhodospirillales</taxon>
        <taxon>Azospirillaceae</taxon>
        <taxon>Azospirillum</taxon>
    </lineage>
</organism>
<keyword evidence="8 15" id="KW-0812">Transmembrane</keyword>
<sequence>MRLFPDSMAARTIAVMVAGLTLSHLVSMGAYGIDLLAQSDRSVEQETVERFVAARSAILQAPESERERAAALLSRRALDVRWGRSAVVEEREPEHPQLIAIRARLLEVAPDLQGQSLRLALADDPDHPETTGNMVLISAPLPGGEWLNLRSSLGDPAMHTPTNLLISTGLMALAVFALSILLIRSATAPLRTMVRAAERLGVDVTAPPLPEQGPTEVRQAAHAFNEMQARIKRLLSDRTQMFAALSHDLRTPLTVLRLRAEFVEDEEQHDKMLADIAEMEEMINATLVFLRDEGVQEESMMIDLAATLATMCDTLTDAGRDVEFSGDPHALLYAQPMALRRAFRNLVDNAIKYGQRAQLVLFTDAERIVVDIFDEGPGIPEAEREKVFQPFYRMERSRNRETGGFGLGLTTARTTIRAHGGNIVLSDRPEGGLRLTVSLPRVSG</sequence>
<evidence type="ECO:0000256" key="11">
    <source>
        <dbReference type="ARBA" id="ARBA00022840"/>
    </source>
</evidence>
<dbReference type="Pfam" id="PF00512">
    <property type="entry name" value="HisKA"/>
    <property type="match status" value="1"/>
</dbReference>
<evidence type="ECO:0000256" key="2">
    <source>
        <dbReference type="ARBA" id="ARBA00004429"/>
    </source>
</evidence>
<keyword evidence="5" id="KW-0997">Cell inner membrane</keyword>
<keyword evidence="4" id="KW-1003">Cell membrane</keyword>
<evidence type="ECO:0000256" key="13">
    <source>
        <dbReference type="ARBA" id="ARBA00023012"/>
    </source>
</evidence>
<name>A0ABS1I6W7_9PROT</name>
<feature type="transmembrane region" description="Helical" evidence="15">
    <location>
        <begin position="12"/>
        <end position="33"/>
    </location>
</feature>
<gene>
    <name evidence="18" type="ORF">JJL56_27885</name>
</gene>
<dbReference type="CDD" id="cd00082">
    <property type="entry name" value="HisKA"/>
    <property type="match status" value="1"/>
</dbReference>
<dbReference type="EMBL" id="JAEPIV010000029">
    <property type="protein sequence ID" value="MBK4722681.1"/>
    <property type="molecule type" value="Genomic_DNA"/>
</dbReference>
<evidence type="ECO:0000256" key="10">
    <source>
        <dbReference type="ARBA" id="ARBA00022777"/>
    </source>
</evidence>
<evidence type="ECO:0000256" key="1">
    <source>
        <dbReference type="ARBA" id="ARBA00000085"/>
    </source>
</evidence>
<reference evidence="18 19" key="1">
    <citation type="submission" date="2021-01" db="EMBL/GenBank/DDBJ databases">
        <title>Azospirillum sp. YIM DDC1 draft genome.</title>
        <authorList>
            <person name="Wang Y.-X."/>
        </authorList>
    </citation>
    <scope>NUCLEOTIDE SEQUENCE [LARGE SCALE GENOMIC DNA]</scope>
    <source>
        <strain evidence="18 19">YIM DDC1</strain>
    </source>
</reference>
<accession>A0ABS1I6W7</accession>
<keyword evidence="12 15" id="KW-1133">Transmembrane helix</keyword>
<dbReference type="InterPro" id="IPR003661">
    <property type="entry name" value="HisK_dim/P_dom"/>
</dbReference>
<keyword evidence="13" id="KW-0902">Two-component regulatory system</keyword>
<dbReference type="Proteomes" id="UP000654452">
    <property type="component" value="Unassembled WGS sequence"/>
</dbReference>
<dbReference type="CDD" id="cd06225">
    <property type="entry name" value="HAMP"/>
    <property type="match status" value="1"/>
</dbReference>
<evidence type="ECO:0000256" key="9">
    <source>
        <dbReference type="ARBA" id="ARBA00022741"/>
    </source>
</evidence>
<dbReference type="SUPFAM" id="SSF55874">
    <property type="entry name" value="ATPase domain of HSP90 chaperone/DNA topoisomerase II/histidine kinase"/>
    <property type="match status" value="1"/>
</dbReference>
<feature type="domain" description="HAMP" evidence="17">
    <location>
        <begin position="184"/>
        <end position="236"/>
    </location>
</feature>
<evidence type="ECO:0000256" key="5">
    <source>
        <dbReference type="ARBA" id="ARBA00022519"/>
    </source>
</evidence>
<dbReference type="InterPro" id="IPR003660">
    <property type="entry name" value="HAMP_dom"/>
</dbReference>
<dbReference type="InterPro" id="IPR036890">
    <property type="entry name" value="HATPase_C_sf"/>
</dbReference>
<keyword evidence="9" id="KW-0547">Nucleotide-binding</keyword>
<dbReference type="InterPro" id="IPR005467">
    <property type="entry name" value="His_kinase_dom"/>
</dbReference>
<dbReference type="InterPro" id="IPR050980">
    <property type="entry name" value="2C_sensor_his_kinase"/>
</dbReference>
<dbReference type="InterPro" id="IPR036097">
    <property type="entry name" value="HisK_dim/P_sf"/>
</dbReference>
<dbReference type="PROSITE" id="PS50109">
    <property type="entry name" value="HIS_KIN"/>
    <property type="match status" value="1"/>
</dbReference>
<protein>
    <recommendedName>
        <fullName evidence="3">histidine kinase</fullName>
        <ecNumber evidence="3">2.7.13.3</ecNumber>
    </recommendedName>
</protein>
<evidence type="ECO:0000259" key="17">
    <source>
        <dbReference type="PROSITE" id="PS50885"/>
    </source>
</evidence>
<evidence type="ECO:0000256" key="3">
    <source>
        <dbReference type="ARBA" id="ARBA00012438"/>
    </source>
</evidence>
<dbReference type="PROSITE" id="PS50885">
    <property type="entry name" value="HAMP"/>
    <property type="match status" value="1"/>
</dbReference>
<evidence type="ECO:0000256" key="4">
    <source>
        <dbReference type="ARBA" id="ARBA00022475"/>
    </source>
</evidence>
<dbReference type="EC" id="2.7.13.3" evidence="3"/>
<evidence type="ECO:0000256" key="6">
    <source>
        <dbReference type="ARBA" id="ARBA00022553"/>
    </source>
</evidence>
<dbReference type="RefSeq" id="WP_200487069.1">
    <property type="nucleotide sequence ID" value="NZ_JAEPIV010000029.1"/>
</dbReference>
<evidence type="ECO:0000256" key="14">
    <source>
        <dbReference type="ARBA" id="ARBA00023136"/>
    </source>
</evidence>
<dbReference type="SMART" id="SM00388">
    <property type="entry name" value="HisKA"/>
    <property type="match status" value="1"/>
</dbReference>
<dbReference type="PANTHER" id="PTHR44936">
    <property type="entry name" value="SENSOR PROTEIN CREC"/>
    <property type="match status" value="1"/>
</dbReference>
<dbReference type="Gene3D" id="3.30.565.10">
    <property type="entry name" value="Histidine kinase-like ATPase, C-terminal domain"/>
    <property type="match status" value="1"/>
</dbReference>
<keyword evidence="11" id="KW-0067">ATP-binding</keyword>
<dbReference type="Pfam" id="PF02518">
    <property type="entry name" value="HATPase_c"/>
    <property type="match status" value="1"/>
</dbReference>
<evidence type="ECO:0000256" key="8">
    <source>
        <dbReference type="ARBA" id="ARBA00022692"/>
    </source>
</evidence>
<evidence type="ECO:0000313" key="19">
    <source>
        <dbReference type="Proteomes" id="UP000654452"/>
    </source>
</evidence>
<keyword evidence="14 15" id="KW-0472">Membrane</keyword>
<feature type="transmembrane region" description="Helical" evidence="15">
    <location>
        <begin position="164"/>
        <end position="183"/>
    </location>
</feature>
<feature type="domain" description="Histidine kinase" evidence="16">
    <location>
        <begin position="244"/>
        <end position="443"/>
    </location>
</feature>
<evidence type="ECO:0000259" key="16">
    <source>
        <dbReference type="PROSITE" id="PS50109"/>
    </source>
</evidence>
<dbReference type="PRINTS" id="PR00344">
    <property type="entry name" value="BCTRLSENSOR"/>
</dbReference>
<dbReference type="Gene3D" id="1.10.287.130">
    <property type="match status" value="1"/>
</dbReference>
<dbReference type="SUPFAM" id="SSF47384">
    <property type="entry name" value="Homodimeric domain of signal transducing histidine kinase"/>
    <property type="match status" value="1"/>
</dbReference>
<evidence type="ECO:0000256" key="7">
    <source>
        <dbReference type="ARBA" id="ARBA00022679"/>
    </source>
</evidence>
<dbReference type="PANTHER" id="PTHR44936:SF5">
    <property type="entry name" value="SENSOR HISTIDINE KINASE ENVZ"/>
    <property type="match status" value="1"/>
</dbReference>
<evidence type="ECO:0000256" key="15">
    <source>
        <dbReference type="SAM" id="Phobius"/>
    </source>
</evidence>
<keyword evidence="19" id="KW-1185">Reference proteome</keyword>
<dbReference type="SMART" id="SM00304">
    <property type="entry name" value="HAMP"/>
    <property type="match status" value="1"/>
</dbReference>
<evidence type="ECO:0000256" key="12">
    <source>
        <dbReference type="ARBA" id="ARBA00022989"/>
    </source>
</evidence>
<dbReference type="InterPro" id="IPR003594">
    <property type="entry name" value="HATPase_dom"/>
</dbReference>
<comment type="catalytic activity">
    <reaction evidence="1">
        <text>ATP + protein L-histidine = ADP + protein N-phospho-L-histidine.</text>
        <dbReference type="EC" id="2.7.13.3"/>
    </reaction>
</comment>
<keyword evidence="7" id="KW-0808">Transferase</keyword>
<keyword evidence="6" id="KW-0597">Phosphoprotein</keyword>
<dbReference type="InterPro" id="IPR004358">
    <property type="entry name" value="Sig_transdc_His_kin-like_C"/>
</dbReference>
<dbReference type="Pfam" id="PF00672">
    <property type="entry name" value="HAMP"/>
    <property type="match status" value="1"/>
</dbReference>
<proteinExistence type="predicted"/>
<evidence type="ECO:0000313" key="18">
    <source>
        <dbReference type="EMBL" id="MBK4722681.1"/>
    </source>
</evidence>
<dbReference type="SMART" id="SM00387">
    <property type="entry name" value="HATPase_c"/>
    <property type="match status" value="1"/>
</dbReference>
<keyword evidence="10" id="KW-0418">Kinase</keyword>
<comment type="subcellular location">
    <subcellularLocation>
        <location evidence="2">Cell inner membrane</location>
        <topology evidence="2">Multi-pass membrane protein</topology>
    </subcellularLocation>
</comment>